<dbReference type="Proteomes" id="UP000198381">
    <property type="component" value="Unassembled WGS sequence"/>
</dbReference>
<protein>
    <recommendedName>
        <fullName evidence="3">Lipoprotein</fullName>
    </recommendedName>
</protein>
<proteinExistence type="predicted"/>
<comment type="caution">
    <text evidence="1">The sequence shown here is derived from an EMBL/GenBank/DDBJ whole genome shotgun (WGS) entry which is preliminary data.</text>
</comment>
<gene>
    <name evidence="1" type="ORF">B0A81_03680</name>
</gene>
<sequence length="141" mass="16160">MNLKSLLFLFSIFAIIVSCNSKEEKNDYKQVFYRAVNKNDTAILVLNISDKRFFGRYEILYHKIGKDSGDVRGDIKGDTFRGDFHFISNGGSWKRVPLALLRKENKLVLGNGVVGTYMNLPCFLPGTIDYKNSKFTFEEVE</sequence>
<accession>A0ABX4CYB3</accession>
<dbReference type="RefSeq" id="WP_089056760.1">
    <property type="nucleotide sequence ID" value="NZ_MUHD01000005.1"/>
</dbReference>
<name>A0ABX4CYB3_9FLAO</name>
<evidence type="ECO:0008006" key="3">
    <source>
        <dbReference type="Google" id="ProtNLM"/>
    </source>
</evidence>
<dbReference type="PROSITE" id="PS51257">
    <property type="entry name" value="PROKAR_LIPOPROTEIN"/>
    <property type="match status" value="1"/>
</dbReference>
<reference evidence="1 2" key="1">
    <citation type="submission" date="2016-11" db="EMBL/GenBank/DDBJ databases">
        <title>Whole genomes of Flavobacteriaceae.</title>
        <authorList>
            <person name="Stine C."/>
            <person name="Li C."/>
            <person name="Tadesse D."/>
        </authorList>
    </citation>
    <scope>NUCLEOTIDE SEQUENCE [LARGE SCALE GENOMIC DNA]</scope>
    <source>
        <strain evidence="1 2">CCUG 60112</strain>
    </source>
</reference>
<evidence type="ECO:0000313" key="2">
    <source>
        <dbReference type="Proteomes" id="UP000198381"/>
    </source>
</evidence>
<keyword evidence="2" id="KW-1185">Reference proteome</keyword>
<organism evidence="1 2">
    <name type="scientific">Flavobacterium plurextorum</name>
    <dbReference type="NCBI Taxonomy" id="1114867"/>
    <lineage>
        <taxon>Bacteria</taxon>
        <taxon>Pseudomonadati</taxon>
        <taxon>Bacteroidota</taxon>
        <taxon>Flavobacteriia</taxon>
        <taxon>Flavobacteriales</taxon>
        <taxon>Flavobacteriaceae</taxon>
        <taxon>Flavobacterium</taxon>
    </lineage>
</organism>
<evidence type="ECO:0000313" key="1">
    <source>
        <dbReference type="EMBL" id="OXB10671.1"/>
    </source>
</evidence>
<dbReference type="EMBL" id="MUHD01000005">
    <property type="protein sequence ID" value="OXB10671.1"/>
    <property type="molecule type" value="Genomic_DNA"/>
</dbReference>